<dbReference type="GO" id="GO:0016987">
    <property type="term" value="F:sigma factor activity"/>
    <property type="evidence" value="ECO:0007669"/>
    <property type="project" value="UniProtKB-KW"/>
</dbReference>
<dbReference type="InterPro" id="IPR013249">
    <property type="entry name" value="RNA_pol_sigma70_r4_t2"/>
</dbReference>
<dbReference type="PANTHER" id="PTHR43133:SF8">
    <property type="entry name" value="RNA POLYMERASE SIGMA FACTOR HI_1459-RELATED"/>
    <property type="match status" value="1"/>
</dbReference>
<protein>
    <submittedName>
        <fullName evidence="8">RNA polymerase sigma factor</fullName>
    </submittedName>
</protein>
<dbReference type="SUPFAM" id="SSF88659">
    <property type="entry name" value="Sigma3 and sigma4 domains of RNA polymerase sigma factors"/>
    <property type="match status" value="1"/>
</dbReference>
<evidence type="ECO:0000313" key="9">
    <source>
        <dbReference type="Proteomes" id="UP000290253"/>
    </source>
</evidence>
<keyword evidence="3" id="KW-0731">Sigma factor</keyword>
<dbReference type="GO" id="GO:0006352">
    <property type="term" value="P:DNA-templated transcription initiation"/>
    <property type="evidence" value="ECO:0007669"/>
    <property type="project" value="InterPro"/>
</dbReference>
<dbReference type="InterPro" id="IPR007627">
    <property type="entry name" value="RNA_pol_sigma70_r2"/>
</dbReference>
<comment type="caution">
    <text evidence="8">The sequence shown here is derived from an EMBL/GenBank/DDBJ whole genome shotgun (WGS) entry which is preliminary data.</text>
</comment>
<evidence type="ECO:0000256" key="3">
    <source>
        <dbReference type="ARBA" id="ARBA00023082"/>
    </source>
</evidence>
<keyword evidence="2" id="KW-0805">Transcription regulation</keyword>
<evidence type="ECO:0000256" key="5">
    <source>
        <dbReference type="ARBA" id="ARBA00023163"/>
    </source>
</evidence>
<dbReference type="InterPro" id="IPR013325">
    <property type="entry name" value="RNA_pol_sigma_r2"/>
</dbReference>
<dbReference type="GO" id="GO:0003677">
    <property type="term" value="F:DNA binding"/>
    <property type="evidence" value="ECO:0007669"/>
    <property type="project" value="UniProtKB-KW"/>
</dbReference>
<evidence type="ECO:0000256" key="2">
    <source>
        <dbReference type="ARBA" id="ARBA00023015"/>
    </source>
</evidence>
<evidence type="ECO:0000313" key="8">
    <source>
        <dbReference type="EMBL" id="RXS97779.1"/>
    </source>
</evidence>
<name>A0A4Q1SK10_9BACT</name>
<dbReference type="Gene3D" id="1.10.10.10">
    <property type="entry name" value="Winged helix-like DNA-binding domain superfamily/Winged helix DNA-binding domain"/>
    <property type="match status" value="1"/>
</dbReference>
<feature type="domain" description="RNA polymerase sigma-70 region 2" evidence="6">
    <location>
        <begin position="36"/>
        <end position="101"/>
    </location>
</feature>
<keyword evidence="4" id="KW-0238">DNA-binding</keyword>
<keyword evidence="9" id="KW-1185">Reference proteome</keyword>
<comment type="similarity">
    <text evidence="1">Belongs to the sigma-70 factor family. ECF subfamily.</text>
</comment>
<evidence type="ECO:0000256" key="4">
    <source>
        <dbReference type="ARBA" id="ARBA00023125"/>
    </source>
</evidence>
<dbReference type="CDD" id="cd06171">
    <property type="entry name" value="Sigma70_r4"/>
    <property type="match status" value="1"/>
</dbReference>
<evidence type="ECO:0000259" key="7">
    <source>
        <dbReference type="Pfam" id="PF08281"/>
    </source>
</evidence>
<dbReference type="AlphaFoldDB" id="A0A4Q1SK10"/>
<dbReference type="SUPFAM" id="SSF88946">
    <property type="entry name" value="Sigma2 domain of RNA polymerase sigma factors"/>
    <property type="match status" value="1"/>
</dbReference>
<dbReference type="PANTHER" id="PTHR43133">
    <property type="entry name" value="RNA POLYMERASE ECF-TYPE SIGMA FACTO"/>
    <property type="match status" value="1"/>
</dbReference>
<dbReference type="NCBIfam" id="TIGR02937">
    <property type="entry name" value="sigma70-ECF"/>
    <property type="match status" value="1"/>
</dbReference>
<evidence type="ECO:0000256" key="1">
    <source>
        <dbReference type="ARBA" id="ARBA00010641"/>
    </source>
</evidence>
<accession>A0A4Q1SK10</accession>
<dbReference type="Pfam" id="PF04542">
    <property type="entry name" value="Sigma70_r2"/>
    <property type="match status" value="1"/>
</dbReference>
<reference evidence="8 9" key="1">
    <citation type="journal article" date="2016" name="Int. J. Syst. Evol. Microbiol.">
        <title>Acidipila dinghuensis sp. nov., an acidobacterium isolated from forest soil.</title>
        <authorList>
            <person name="Jiang Y.W."/>
            <person name="Wang J."/>
            <person name="Chen M.H."/>
            <person name="Lv Y.Y."/>
            <person name="Qiu L.H."/>
        </authorList>
    </citation>
    <scope>NUCLEOTIDE SEQUENCE [LARGE SCALE GENOMIC DNA]</scope>
    <source>
        <strain evidence="8 9">DHOF10</strain>
    </source>
</reference>
<dbReference type="Gene3D" id="1.10.1740.10">
    <property type="match status" value="1"/>
</dbReference>
<keyword evidence="5" id="KW-0804">Transcription</keyword>
<dbReference type="InterPro" id="IPR039425">
    <property type="entry name" value="RNA_pol_sigma-70-like"/>
</dbReference>
<dbReference type="Pfam" id="PF08281">
    <property type="entry name" value="Sigma70_r4_2"/>
    <property type="match status" value="1"/>
</dbReference>
<sequence>MGHLATTDLAPLAAVAPAGLSQEQYVSELADFDEVVRLYRPRIFRFLMSSLGDRDTAESLTQDCFLKAYNARHQFRGESSLSTWLTRIALNLVRDHLRSRRIRFWQKTRDTALDLVDISDWLPDGNATPEARCLQQEQVKTLWAAVEQLSKQQKTVFLLRFVEEMELAEIADTTGMNASTVKSHLYRALRIVRERMGGNPQ</sequence>
<organism evidence="8 9">
    <name type="scientific">Silvibacterium dinghuense</name>
    <dbReference type="NCBI Taxonomy" id="1560006"/>
    <lineage>
        <taxon>Bacteria</taxon>
        <taxon>Pseudomonadati</taxon>
        <taxon>Acidobacteriota</taxon>
        <taxon>Terriglobia</taxon>
        <taxon>Terriglobales</taxon>
        <taxon>Acidobacteriaceae</taxon>
        <taxon>Silvibacterium</taxon>
    </lineage>
</organism>
<dbReference type="InterPro" id="IPR014284">
    <property type="entry name" value="RNA_pol_sigma-70_dom"/>
</dbReference>
<proteinExistence type="inferred from homology"/>
<evidence type="ECO:0000259" key="6">
    <source>
        <dbReference type="Pfam" id="PF04542"/>
    </source>
</evidence>
<dbReference type="InterPro" id="IPR013324">
    <property type="entry name" value="RNA_pol_sigma_r3/r4-like"/>
</dbReference>
<dbReference type="EMBL" id="SDMK01000001">
    <property type="protein sequence ID" value="RXS97779.1"/>
    <property type="molecule type" value="Genomic_DNA"/>
</dbReference>
<dbReference type="InterPro" id="IPR036388">
    <property type="entry name" value="WH-like_DNA-bd_sf"/>
</dbReference>
<dbReference type="OrthoDB" id="9795666at2"/>
<gene>
    <name evidence="8" type="ORF">ESZ00_07930</name>
</gene>
<dbReference type="Proteomes" id="UP000290253">
    <property type="component" value="Unassembled WGS sequence"/>
</dbReference>
<feature type="domain" description="RNA polymerase sigma factor 70 region 4 type 2" evidence="7">
    <location>
        <begin position="142"/>
        <end position="190"/>
    </location>
</feature>